<organism evidence="15 16">
    <name type="scientific">Lagenidium giganteum</name>
    <dbReference type="NCBI Taxonomy" id="4803"/>
    <lineage>
        <taxon>Eukaryota</taxon>
        <taxon>Sar</taxon>
        <taxon>Stramenopiles</taxon>
        <taxon>Oomycota</taxon>
        <taxon>Peronosporomycetes</taxon>
        <taxon>Pythiales</taxon>
        <taxon>Pythiaceae</taxon>
    </lineage>
</organism>
<dbReference type="GO" id="GO:0019432">
    <property type="term" value="P:triglyceride biosynthetic process"/>
    <property type="evidence" value="ECO:0007669"/>
    <property type="project" value="TreeGrafter"/>
</dbReference>
<evidence type="ECO:0000256" key="10">
    <source>
        <dbReference type="ARBA" id="ARBA00022989"/>
    </source>
</evidence>
<dbReference type="AlphaFoldDB" id="A0AAV2YZG5"/>
<comment type="caution">
    <text evidence="15">The sequence shown here is derived from an EMBL/GenBank/DDBJ whole genome shotgun (WGS) entry which is preliminary data.</text>
</comment>
<evidence type="ECO:0000256" key="14">
    <source>
        <dbReference type="RuleBase" id="RU367023"/>
    </source>
</evidence>
<keyword evidence="16" id="KW-1185">Reference proteome</keyword>
<evidence type="ECO:0000256" key="9">
    <source>
        <dbReference type="ARBA" id="ARBA00022824"/>
    </source>
</evidence>
<name>A0AAV2YZG5_9STRA</name>
<protein>
    <recommendedName>
        <fullName evidence="14">Acyltransferase</fullName>
        <ecNumber evidence="14">2.3.1.-</ecNumber>
    </recommendedName>
</protein>
<keyword evidence="11" id="KW-0443">Lipid metabolism</keyword>
<dbReference type="GO" id="GO:0006071">
    <property type="term" value="P:glycerol metabolic process"/>
    <property type="evidence" value="ECO:0007669"/>
    <property type="project" value="UniProtKB-KW"/>
</dbReference>
<keyword evidence="9 14" id="KW-0256">Endoplasmic reticulum</keyword>
<comment type="pathway">
    <text evidence="3">Lipid metabolism.</text>
</comment>
<dbReference type="Pfam" id="PF03982">
    <property type="entry name" value="DAGAT"/>
    <property type="match status" value="1"/>
</dbReference>
<dbReference type="Proteomes" id="UP001146120">
    <property type="component" value="Unassembled WGS sequence"/>
</dbReference>
<evidence type="ECO:0000313" key="15">
    <source>
        <dbReference type="EMBL" id="DAZ99796.1"/>
    </source>
</evidence>
<evidence type="ECO:0000256" key="13">
    <source>
        <dbReference type="ARBA" id="ARBA00023315"/>
    </source>
</evidence>
<dbReference type="GO" id="GO:0005789">
    <property type="term" value="C:endoplasmic reticulum membrane"/>
    <property type="evidence" value="ECO:0007669"/>
    <property type="project" value="UniProtKB-SubCell"/>
</dbReference>
<evidence type="ECO:0000256" key="1">
    <source>
        <dbReference type="ARBA" id="ARBA00004477"/>
    </source>
</evidence>
<keyword evidence="7" id="KW-0812">Transmembrane</keyword>
<reference evidence="15" key="2">
    <citation type="journal article" date="2023" name="Microbiol Resour">
        <title>Decontamination and Annotation of the Draft Genome Sequence of the Oomycete Lagenidium giganteum ARSEF 373.</title>
        <authorList>
            <person name="Morgan W.R."/>
            <person name="Tartar A."/>
        </authorList>
    </citation>
    <scope>NUCLEOTIDE SEQUENCE</scope>
    <source>
        <strain evidence="15">ARSEF 373</strain>
    </source>
</reference>
<evidence type="ECO:0000256" key="7">
    <source>
        <dbReference type="ARBA" id="ARBA00022692"/>
    </source>
</evidence>
<evidence type="ECO:0000256" key="8">
    <source>
        <dbReference type="ARBA" id="ARBA00022798"/>
    </source>
</evidence>
<evidence type="ECO:0000313" key="16">
    <source>
        <dbReference type="Proteomes" id="UP001146120"/>
    </source>
</evidence>
<keyword evidence="6 14" id="KW-0808">Transferase</keyword>
<keyword evidence="8" id="KW-0319">Glycerol metabolism</keyword>
<dbReference type="GO" id="GO:0004144">
    <property type="term" value="F:diacylglycerol O-acyltransferase activity"/>
    <property type="evidence" value="ECO:0007669"/>
    <property type="project" value="TreeGrafter"/>
</dbReference>
<evidence type="ECO:0000256" key="12">
    <source>
        <dbReference type="ARBA" id="ARBA00023136"/>
    </source>
</evidence>
<dbReference type="PANTHER" id="PTHR12317">
    <property type="entry name" value="DIACYLGLYCEROL O-ACYLTRANSFERASE"/>
    <property type="match status" value="1"/>
</dbReference>
<comment type="pathway">
    <text evidence="2">Glycerolipid metabolism; triacylglycerol biosynthesis.</text>
</comment>
<dbReference type="EC" id="2.3.1.-" evidence="14"/>
<dbReference type="InterPro" id="IPR007130">
    <property type="entry name" value="DAGAT"/>
</dbReference>
<evidence type="ECO:0000256" key="2">
    <source>
        <dbReference type="ARBA" id="ARBA00004771"/>
    </source>
</evidence>
<keyword evidence="5" id="KW-0444">Lipid biosynthesis</keyword>
<keyword evidence="12" id="KW-0472">Membrane</keyword>
<comment type="similarity">
    <text evidence="4 14">Belongs to the diacylglycerol acyltransferase family.</text>
</comment>
<keyword evidence="13" id="KW-0012">Acyltransferase</keyword>
<keyword evidence="10" id="KW-1133">Transmembrane helix</keyword>
<dbReference type="EMBL" id="DAKRPA010000076">
    <property type="protein sequence ID" value="DAZ99796.1"/>
    <property type="molecule type" value="Genomic_DNA"/>
</dbReference>
<evidence type="ECO:0000256" key="3">
    <source>
        <dbReference type="ARBA" id="ARBA00005189"/>
    </source>
</evidence>
<comment type="subcellular location">
    <subcellularLocation>
        <location evidence="1 14">Endoplasmic reticulum membrane</location>
        <topology evidence="1 14">Multi-pass membrane protein</topology>
    </subcellularLocation>
</comment>
<evidence type="ECO:0000256" key="4">
    <source>
        <dbReference type="ARBA" id="ARBA00005420"/>
    </source>
</evidence>
<dbReference type="PANTHER" id="PTHR12317:SF0">
    <property type="entry name" value="ACYLTRANSFERASE"/>
    <property type="match status" value="1"/>
</dbReference>
<evidence type="ECO:0000256" key="5">
    <source>
        <dbReference type="ARBA" id="ARBA00022516"/>
    </source>
</evidence>
<proteinExistence type="inferred from homology"/>
<dbReference type="CDD" id="cd07987">
    <property type="entry name" value="LPLAT_MGAT-like"/>
    <property type="match status" value="1"/>
</dbReference>
<reference evidence="15" key="1">
    <citation type="submission" date="2022-11" db="EMBL/GenBank/DDBJ databases">
        <authorList>
            <person name="Morgan W.R."/>
            <person name="Tartar A."/>
        </authorList>
    </citation>
    <scope>NUCLEOTIDE SEQUENCE</scope>
    <source>
        <strain evidence="15">ARSEF 373</strain>
    </source>
</reference>
<evidence type="ECO:0000256" key="6">
    <source>
        <dbReference type="ARBA" id="ARBA00022679"/>
    </source>
</evidence>
<gene>
    <name evidence="15" type="ORF">N0F65_001305</name>
</gene>
<evidence type="ECO:0000256" key="11">
    <source>
        <dbReference type="ARBA" id="ARBA00023098"/>
    </source>
</evidence>
<sequence length="315" mass="35544">MLRSDNAMSGVQRTWPVSLALAVAAVAVCWSLGVAWRWCVLCSGLACYLPSYLDGSEYTGERYWPWFAKVAKGYSKAIPATLEYEAPMDKSQQYLYCSHPHGILSAHHGVLLAGSSEPSFHDVAPIADRRHLAASVCFRIPFYREYLLWLGCVDARRDIAEKMLKEGKSLVILVGGIAEQMLSQRGEQTIYVNKRKGHIRLALQYGVPIVPGYAFGETDLYTHSSFLLSLRRSISQKLSMALLVAYGSSRWLPFLPHEGVVINQVFGKPIPVKRNPTPTREEIDELHKTYVNELIRIFDTHKEKFGYKDHVLQVL</sequence>
<accession>A0AAV2YZG5</accession>